<keyword evidence="4" id="KW-0747">Spliceosome</keyword>
<evidence type="ECO:0000259" key="9">
    <source>
        <dbReference type="SMART" id="SM01115"/>
    </source>
</evidence>
<evidence type="ECO:0000313" key="11">
    <source>
        <dbReference type="Proteomes" id="UP000789342"/>
    </source>
</evidence>
<evidence type="ECO:0000256" key="4">
    <source>
        <dbReference type="ARBA" id="ARBA00022728"/>
    </source>
</evidence>
<evidence type="ECO:0000256" key="5">
    <source>
        <dbReference type="ARBA" id="ARBA00023187"/>
    </source>
</evidence>
<dbReference type="Gene3D" id="6.10.140.420">
    <property type="match status" value="1"/>
</dbReference>
<feature type="compositionally biased region" description="Basic and acidic residues" evidence="8">
    <location>
        <begin position="247"/>
        <end position="294"/>
    </location>
</feature>
<dbReference type="OrthoDB" id="10267305at2759"/>
<keyword evidence="5" id="KW-0508">mRNA splicing</keyword>
<dbReference type="EMBL" id="CAJVPV010014921">
    <property type="protein sequence ID" value="CAG8688891.1"/>
    <property type="molecule type" value="Genomic_DNA"/>
</dbReference>
<gene>
    <name evidence="10" type="ORF">AMORRO_LOCUS11554</name>
</gene>
<comment type="caution">
    <text evidence="10">The sequence shown here is derived from an EMBL/GenBank/DDBJ whole genome shotgun (WGS) entry which is preliminary data.</text>
</comment>
<dbReference type="PANTHER" id="PTHR36562:SF5">
    <property type="entry name" value="SERINE_ARGININE REPETITIVE MATRIX 2"/>
    <property type="match status" value="1"/>
</dbReference>
<proteinExistence type="inferred from homology"/>
<sequence length="504" mass="59774">MYGNVGLPTPRGSGTNGYVVRNLSYIRQRKDVVPYESLEESKSKASSLLNRQPNQEILNHEKKRKVEIECLNYRRKLEEVGKREEEIEERVNIYRQELLSSLDTMRDDKNIQEHQVHQLSQAKATENERMMKALGIKPHEYVEGAAFDRDLQEQNKRDRLAQKAKQNEERQKRIIEKNIELLKKKDDKKQDVRDRNKYSSVKREEKKDHGRDYKDGRKSKKHDTESNSESSSESSSDSSEGDDSDNEAVRHAKNYESKGRSNRYEDRDADVIHKGNNESRNIRDEDYRRTDRRLPRSPRRRHNSSSRRHRDASIPTSRRYRDGSLSPVPSRHRESASPHSRRNRDYSFSPPRRRQRNYSPKDDYNSRRTSHKRSPSLPSSHRRHHSDNVRSEDRISQRRTEELNEIPRRRRNRSSDLGSSSEDERKSSVYKRKRRDDTSDSELDDRRDRRPRRHRDTIGSNSSDSSIPKEETKHPQLSLPEHLQRKRRRGRESDSSTYSSQNEN</sequence>
<dbReference type="SMART" id="SM01115">
    <property type="entry name" value="cwf21"/>
    <property type="match status" value="1"/>
</dbReference>
<dbReference type="GO" id="GO:0008380">
    <property type="term" value="P:RNA splicing"/>
    <property type="evidence" value="ECO:0007669"/>
    <property type="project" value="UniProtKB-KW"/>
</dbReference>
<dbReference type="GO" id="GO:0005681">
    <property type="term" value="C:spliceosomal complex"/>
    <property type="evidence" value="ECO:0007669"/>
    <property type="project" value="UniProtKB-KW"/>
</dbReference>
<protein>
    <submittedName>
        <fullName evidence="10">8099_t:CDS:1</fullName>
    </submittedName>
</protein>
<evidence type="ECO:0000256" key="2">
    <source>
        <dbReference type="ARBA" id="ARBA00005954"/>
    </source>
</evidence>
<comment type="subcellular location">
    <subcellularLocation>
        <location evidence="1">Nucleus</location>
    </subcellularLocation>
</comment>
<evidence type="ECO:0000256" key="7">
    <source>
        <dbReference type="SAM" id="Coils"/>
    </source>
</evidence>
<evidence type="ECO:0000313" key="10">
    <source>
        <dbReference type="EMBL" id="CAG8688891.1"/>
    </source>
</evidence>
<keyword evidence="7" id="KW-0175">Coiled coil</keyword>
<feature type="compositionally biased region" description="Polar residues" evidence="8">
    <location>
        <begin position="495"/>
        <end position="504"/>
    </location>
</feature>
<dbReference type="Proteomes" id="UP000789342">
    <property type="component" value="Unassembled WGS sequence"/>
</dbReference>
<feature type="compositionally biased region" description="Basic residues" evidence="8">
    <location>
        <begin position="368"/>
        <end position="385"/>
    </location>
</feature>
<dbReference type="InterPro" id="IPR051372">
    <property type="entry name" value="CWC21"/>
</dbReference>
<dbReference type="InterPro" id="IPR013170">
    <property type="entry name" value="mRNA_splic_Cwf21_dom"/>
</dbReference>
<keyword evidence="3" id="KW-0507">mRNA processing</keyword>
<organism evidence="10 11">
    <name type="scientific">Acaulospora morrowiae</name>
    <dbReference type="NCBI Taxonomy" id="94023"/>
    <lineage>
        <taxon>Eukaryota</taxon>
        <taxon>Fungi</taxon>
        <taxon>Fungi incertae sedis</taxon>
        <taxon>Mucoromycota</taxon>
        <taxon>Glomeromycotina</taxon>
        <taxon>Glomeromycetes</taxon>
        <taxon>Diversisporales</taxon>
        <taxon>Acaulosporaceae</taxon>
        <taxon>Acaulospora</taxon>
    </lineage>
</organism>
<feature type="compositionally biased region" description="Low complexity" evidence="8">
    <location>
        <begin position="227"/>
        <end position="238"/>
    </location>
</feature>
<evidence type="ECO:0000256" key="1">
    <source>
        <dbReference type="ARBA" id="ARBA00004123"/>
    </source>
</evidence>
<dbReference type="AlphaFoldDB" id="A0A9N9EVT9"/>
<name>A0A9N9EVT9_9GLOM</name>
<feature type="region of interest" description="Disordered" evidence="8">
    <location>
        <begin position="180"/>
        <end position="504"/>
    </location>
</feature>
<feature type="coiled-coil region" evidence="7">
    <location>
        <begin position="70"/>
        <end position="97"/>
    </location>
</feature>
<accession>A0A9N9EVT9</accession>
<evidence type="ECO:0000256" key="8">
    <source>
        <dbReference type="SAM" id="MobiDB-lite"/>
    </source>
</evidence>
<keyword evidence="6" id="KW-0539">Nucleus</keyword>
<dbReference type="GO" id="GO:0006397">
    <property type="term" value="P:mRNA processing"/>
    <property type="evidence" value="ECO:0007669"/>
    <property type="project" value="UniProtKB-KW"/>
</dbReference>
<feature type="compositionally biased region" description="Basic and acidic residues" evidence="8">
    <location>
        <begin position="386"/>
        <end position="407"/>
    </location>
</feature>
<keyword evidence="11" id="KW-1185">Reference proteome</keyword>
<evidence type="ECO:0000256" key="3">
    <source>
        <dbReference type="ARBA" id="ARBA00022664"/>
    </source>
</evidence>
<feature type="compositionally biased region" description="Basic residues" evidence="8">
    <location>
        <begin position="295"/>
        <end position="310"/>
    </location>
</feature>
<comment type="similarity">
    <text evidence="2">Belongs to the CWC21 family.</text>
</comment>
<dbReference type="PANTHER" id="PTHR36562">
    <property type="entry name" value="SERINE/ARGININE REPETITIVE MATRIX 2"/>
    <property type="match status" value="1"/>
</dbReference>
<dbReference type="Pfam" id="PF08312">
    <property type="entry name" value="cwf21"/>
    <property type="match status" value="1"/>
</dbReference>
<feature type="compositionally biased region" description="Basic and acidic residues" evidence="8">
    <location>
        <begin position="180"/>
        <end position="216"/>
    </location>
</feature>
<evidence type="ECO:0000256" key="6">
    <source>
        <dbReference type="ARBA" id="ARBA00023242"/>
    </source>
</evidence>
<feature type="domain" description="CWF21" evidence="9">
    <location>
        <begin position="58"/>
        <end position="103"/>
    </location>
</feature>
<reference evidence="10" key="1">
    <citation type="submission" date="2021-06" db="EMBL/GenBank/DDBJ databases">
        <authorList>
            <person name="Kallberg Y."/>
            <person name="Tangrot J."/>
            <person name="Rosling A."/>
        </authorList>
    </citation>
    <scope>NUCLEOTIDE SEQUENCE</scope>
    <source>
        <strain evidence="10">CL551</strain>
    </source>
</reference>